<proteinExistence type="predicted"/>
<dbReference type="EMBL" id="FOAZ01000003">
    <property type="protein sequence ID" value="SEK67972.1"/>
    <property type="molecule type" value="Genomic_DNA"/>
</dbReference>
<name>A0A1H7J190_STRJI</name>
<dbReference type="OrthoDB" id="4192807at2"/>
<accession>A0A1H7J190</accession>
<evidence type="ECO:0000313" key="1">
    <source>
        <dbReference type="EMBL" id="SEK67972.1"/>
    </source>
</evidence>
<gene>
    <name evidence="1" type="ORF">SAMN05414137_10388</name>
</gene>
<dbReference type="Proteomes" id="UP000183015">
    <property type="component" value="Unassembled WGS sequence"/>
</dbReference>
<reference evidence="2" key="1">
    <citation type="submission" date="2016-10" db="EMBL/GenBank/DDBJ databases">
        <authorList>
            <person name="Varghese N."/>
        </authorList>
    </citation>
    <scope>NUCLEOTIDE SEQUENCE [LARGE SCALE GENOMIC DNA]</scope>
    <source>
        <strain evidence="2">DSM 45096 / BCRC 16803 / CGMCC 4.1857 / CIP 109030 / JCM 12277 / KCTC 19219 / NBRC 100920 / 33214</strain>
    </source>
</reference>
<protein>
    <submittedName>
        <fullName evidence="1">Uncharacterized protein</fullName>
    </submittedName>
</protein>
<dbReference type="RefSeq" id="WP_143094204.1">
    <property type="nucleotide sequence ID" value="NZ_BBPN01000032.1"/>
</dbReference>
<dbReference type="eggNOG" id="ENOG5031TJ4">
    <property type="taxonomic scope" value="Bacteria"/>
</dbReference>
<organism evidence="1 2">
    <name type="scientific">Streptacidiphilus jiangxiensis</name>
    <dbReference type="NCBI Taxonomy" id="235985"/>
    <lineage>
        <taxon>Bacteria</taxon>
        <taxon>Bacillati</taxon>
        <taxon>Actinomycetota</taxon>
        <taxon>Actinomycetes</taxon>
        <taxon>Kitasatosporales</taxon>
        <taxon>Streptomycetaceae</taxon>
        <taxon>Streptacidiphilus</taxon>
    </lineage>
</organism>
<keyword evidence="2" id="KW-1185">Reference proteome</keyword>
<sequence>MERRIVVGTLATAAAGAVVAGLAAFGTGAGGGRESAAAAESAQAVVQLVRGDLVAGFYAPGGSYGGVFTQGTLVQQVEQHGGVLLTMAADPARATNRATLLLDVDGTPTCYALSFGLGAASVRAIEQACPARVDVAAARRMLERRLPSVDAVVPGQYATDGSGVRALLARATVTTSAARADSAVVETTTAGGVLSGTARIEGVCYILRLGGPATQQTVPLWQAPLDDQPTCGAAQAAAASGTFGEDPAQAG</sequence>
<dbReference type="AlphaFoldDB" id="A0A1H7J190"/>
<evidence type="ECO:0000313" key="2">
    <source>
        <dbReference type="Proteomes" id="UP000183015"/>
    </source>
</evidence>